<keyword evidence="2" id="KW-0813">Transport</keyword>
<dbReference type="InterPro" id="IPR045324">
    <property type="entry name" value="Small_multidrug_res"/>
</dbReference>
<feature type="transmembrane region" description="Helical" evidence="8">
    <location>
        <begin position="57"/>
        <end position="78"/>
    </location>
</feature>
<accession>A0ABT1SRZ3</accession>
<evidence type="ECO:0000256" key="1">
    <source>
        <dbReference type="ARBA" id="ARBA00004651"/>
    </source>
</evidence>
<dbReference type="Proteomes" id="UP001206692">
    <property type="component" value="Unassembled WGS sequence"/>
</dbReference>
<evidence type="ECO:0000256" key="3">
    <source>
        <dbReference type="ARBA" id="ARBA00022475"/>
    </source>
</evidence>
<proteinExistence type="inferred from homology"/>
<sequence>MAWIYLLIAGILEMGWAVGLKYTHGFSNLVPSILTLISMAASFLFLSLALRDLPISMAYAIWTGIGIVGTVIAGLILFQETLTPWQSLSVVLIVAGLIGLRLTSGA</sequence>
<evidence type="ECO:0000256" key="6">
    <source>
        <dbReference type="ARBA" id="ARBA00023136"/>
    </source>
</evidence>
<dbReference type="Gene3D" id="1.10.3730.20">
    <property type="match status" value="1"/>
</dbReference>
<dbReference type="InterPro" id="IPR037185">
    <property type="entry name" value="EmrE-like"/>
</dbReference>
<evidence type="ECO:0000256" key="2">
    <source>
        <dbReference type="ARBA" id="ARBA00022448"/>
    </source>
</evidence>
<keyword evidence="6 8" id="KW-0472">Membrane</keyword>
<dbReference type="Pfam" id="PF00893">
    <property type="entry name" value="Multi_Drug_Res"/>
    <property type="match status" value="1"/>
</dbReference>
<protein>
    <submittedName>
        <fullName evidence="9">Multidrug efflux SMR transporter</fullName>
    </submittedName>
</protein>
<evidence type="ECO:0000313" key="10">
    <source>
        <dbReference type="Proteomes" id="UP001206692"/>
    </source>
</evidence>
<keyword evidence="3" id="KW-1003">Cell membrane</keyword>
<comment type="caution">
    <text evidence="9">The sequence shown here is derived from an EMBL/GenBank/DDBJ whole genome shotgun (WGS) entry which is preliminary data.</text>
</comment>
<dbReference type="PANTHER" id="PTHR30561:SF0">
    <property type="entry name" value="GUANIDINIUM EXPORTER"/>
    <property type="match status" value="1"/>
</dbReference>
<dbReference type="SUPFAM" id="SSF103481">
    <property type="entry name" value="Multidrug resistance efflux transporter EmrE"/>
    <property type="match status" value="1"/>
</dbReference>
<feature type="transmembrane region" description="Helical" evidence="8">
    <location>
        <begin position="29"/>
        <end position="50"/>
    </location>
</feature>
<evidence type="ECO:0000313" key="9">
    <source>
        <dbReference type="EMBL" id="MCQ5342621.1"/>
    </source>
</evidence>
<gene>
    <name evidence="9" type="ORF">NE675_06190</name>
</gene>
<evidence type="ECO:0000256" key="5">
    <source>
        <dbReference type="ARBA" id="ARBA00022989"/>
    </source>
</evidence>
<organism evidence="9 10">
    <name type="scientific">Megasphaera massiliensis</name>
    <dbReference type="NCBI Taxonomy" id="1232428"/>
    <lineage>
        <taxon>Bacteria</taxon>
        <taxon>Bacillati</taxon>
        <taxon>Bacillota</taxon>
        <taxon>Negativicutes</taxon>
        <taxon>Veillonellales</taxon>
        <taxon>Veillonellaceae</taxon>
        <taxon>Megasphaera</taxon>
    </lineage>
</organism>
<keyword evidence="10" id="KW-1185">Reference proteome</keyword>
<comment type="subcellular location">
    <subcellularLocation>
        <location evidence="1 7">Cell membrane</location>
        <topology evidence="1 7">Multi-pass membrane protein</topology>
    </subcellularLocation>
</comment>
<reference evidence="9 10" key="1">
    <citation type="submission" date="2022-06" db="EMBL/GenBank/DDBJ databases">
        <title>Isolation of gut microbiota from human fecal samples.</title>
        <authorList>
            <person name="Pamer E.G."/>
            <person name="Barat B."/>
            <person name="Waligurski E."/>
            <person name="Medina S."/>
            <person name="Paddock L."/>
            <person name="Mostad J."/>
        </authorList>
    </citation>
    <scope>NUCLEOTIDE SEQUENCE [LARGE SCALE GENOMIC DNA]</scope>
    <source>
        <strain evidence="9 10">DFI.1.1</strain>
    </source>
</reference>
<comment type="similarity">
    <text evidence="7">Belongs to the drug/metabolite transporter (DMT) superfamily. Small multidrug resistance (SMR) (TC 2.A.7.1) family.</text>
</comment>
<dbReference type="RefSeq" id="WP_062412657.1">
    <property type="nucleotide sequence ID" value="NZ_JAJCIO010000008.1"/>
</dbReference>
<dbReference type="EMBL" id="JANGEW010000010">
    <property type="protein sequence ID" value="MCQ5342621.1"/>
    <property type="molecule type" value="Genomic_DNA"/>
</dbReference>
<name>A0ABT1SRZ3_9FIRM</name>
<evidence type="ECO:0000256" key="8">
    <source>
        <dbReference type="SAM" id="Phobius"/>
    </source>
</evidence>
<dbReference type="InterPro" id="IPR000390">
    <property type="entry name" value="Small_drug/metabolite_transptr"/>
</dbReference>
<dbReference type="PANTHER" id="PTHR30561">
    <property type="entry name" value="SMR FAMILY PROTON-DEPENDENT DRUG EFFLUX TRANSPORTER SUGE"/>
    <property type="match status" value="1"/>
</dbReference>
<evidence type="ECO:0000256" key="4">
    <source>
        <dbReference type="ARBA" id="ARBA00022692"/>
    </source>
</evidence>
<keyword evidence="5 8" id="KW-1133">Transmembrane helix</keyword>
<feature type="transmembrane region" description="Helical" evidence="8">
    <location>
        <begin position="84"/>
        <end position="103"/>
    </location>
</feature>
<evidence type="ECO:0000256" key="7">
    <source>
        <dbReference type="RuleBase" id="RU003942"/>
    </source>
</evidence>
<keyword evidence="4 7" id="KW-0812">Transmembrane</keyword>